<evidence type="ECO:0000313" key="6">
    <source>
        <dbReference type="EMBL" id="EEA05042.1"/>
    </source>
</evidence>
<evidence type="ECO:0000259" key="5">
    <source>
        <dbReference type="PROSITE" id="PS50004"/>
    </source>
</evidence>
<dbReference type="SUPFAM" id="SSF49562">
    <property type="entry name" value="C2 domain (Calcium/lipid-binding domain, CaLB)"/>
    <property type="match status" value="1"/>
</dbReference>
<organism evidence="6 7">
    <name type="scientific">Cryptosporidium muris (strain RN66)</name>
    <dbReference type="NCBI Taxonomy" id="441375"/>
    <lineage>
        <taxon>Eukaryota</taxon>
        <taxon>Sar</taxon>
        <taxon>Alveolata</taxon>
        <taxon>Apicomplexa</taxon>
        <taxon>Conoidasida</taxon>
        <taxon>Coccidia</taxon>
        <taxon>Eucoccidiorida</taxon>
        <taxon>Eimeriorina</taxon>
        <taxon>Cryptosporidiidae</taxon>
        <taxon>Cryptosporidium</taxon>
    </lineage>
</organism>
<evidence type="ECO:0000313" key="7">
    <source>
        <dbReference type="Proteomes" id="UP000001460"/>
    </source>
</evidence>
<protein>
    <submittedName>
        <fullName evidence="6">C2 domain-containing protein</fullName>
    </submittedName>
</protein>
<dbReference type="InterPro" id="IPR035892">
    <property type="entry name" value="C2_domain_sf"/>
</dbReference>
<evidence type="ECO:0000256" key="4">
    <source>
        <dbReference type="SAM" id="Phobius"/>
    </source>
</evidence>
<evidence type="ECO:0000256" key="3">
    <source>
        <dbReference type="SAM" id="MobiDB-lite"/>
    </source>
</evidence>
<feature type="transmembrane region" description="Helical" evidence="4">
    <location>
        <begin position="1524"/>
        <end position="1546"/>
    </location>
</feature>
<feature type="region of interest" description="Disordered" evidence="3">
    <location>
        <begin position="1249"/>
        <end position="1268"/>
    </location>
</feature>
<keyword evidence="7" id="KW-1185">Reference proteome</keyword>
<comment type="subcellular location">
    <subcellularLocation>
        <location evidence="1">Cytoplasm</location>
        <location evidence="1">Cytoskeleton</location>
    </subcellularLocation>
</comment>
<sequence length="1566" mass="180993">MVSRKNIDERNNSFVNNSVFEEGEVWHISHSQEYKQNDEEIIDDGRYEVSLFDIEGHHKSKGSQHSKFGQDIELEVQQDKESDEATEDDEELSDEKINLNLYRQSVIEDYSSLRQRANINLDPMKVLRVWETAFFIHSNENLELIPQNFFYVIEFSHINPERNTIGSLKRVKVYTAANSLASGQMKQLNVPIVIWPKKILYISYSDLEMYQITIQMWTISRFTFNQLYASVTLTLKEVLDNEPETSLLFKKYLPKPLGKDSNPRKDLPQKSFEVHRTRITLQLQEVFDYDISLSNWSFLSNGKLPLEIKRAPKLLRFRVPLSNNISRNKIKKGIFTTPITVAGYWDSPCRFVFTGTNMQLQNSYIIVEVVAYLRFGPTTIGSAIISLKSVESYPLARVTVKRVTVDIYKIIVGELIGNIFCNVRSTGHPLENIRNRPTQIAAGAALISQLNLKEQFLVVRLFKCDNLPIADNITGTSDPIVKVRWDGMTNVSSVREKTRRPVYNQNLYFPVRILDKRELLVPSFRRKCLPVDILSKGPIILEVWNRDDASSMFLGSSQIDLNKLYTIGRENTRCLAEGLIDINTSRRSDGRPNFEGEKDQDTENELYNNSSYTLPFKTLVVNTKLPLQVDITTQKYLTPTIHFEFFFIPPMPPDVIIPPPPPTKAISNIWKQLANRWNRDFHRWKNIYKQWFSSAPKNRNFNVVEPHPTTNEVVPLCAFISPIAVPTQIANEGSLLHWISNFLYITTPQQLKSPGRSPKWHSPNLFLVSKKGGIGDHALLLCSCLLGMGYDAYVCRGTIENGTIEHVWVMSRHKNGHVQFWEVTTKQRYVLPRRYGMQNFNPIYNPLNEKPEVIPSINNDDNDVEEPDDLERVKLFEKEREYYNGIYLQQWFELLKQTGEIKYSEDHSEENTGINVWGDFFVPDISINPEIIDSLNPIEKNNTDIGERRSDKVKFDYTSLKSVRKVMSKYIENIPIVPMECYLTPELISYVPYSSIEIIFNHRQVWGNLGNHHPALISYDLNNGYRWRAFCGSKPDTIFSNLIIEPPLQGRAIQKLEERINEVLEESISLNRSRLGLDTLYDRSDEIKSRIDTYLTLLEFKLNIDLLYDPGPPCGHTAWSAMEIDEGDEVYKETNQTSAPKKKNSEEDIVSFQIHSNDYSQSINQDPQMKYINTSFYGSQKSEISTESASLPKFYTSIVISTSNKNQSKQKENINMRNFATDFPSLDYDSNPQIPNPYKVDDSVKAIKNTNSQSVPPSDSMQDSEHSTLNNPEFTEAYEHPSLNETENIFNNKFNQTSDNLGQLDLINLPPINDEIVPKIIDTTDSNFDNLKFTMGKIQRNPIEKRSSSVLRSESDNTYDNINTLYWNTVTEDVKLEEAKNKSDLPSEGVNLAALGMKSKITEWKTFKNTCEASVPNIIKKNKTQIGEDENIEPPPWRKLSRPLKYEVDQRARWNWYYRMEQLYYDWQACDFPALPKSTFTGFPVHFSTADPNDIRPFIVGARRFKKFIELPQDEAHFFVHTKIFPLVGGVMSTWIFLGVHLPWVTMNEIESRMKRTKKKNYFKLI</sequence>
<evidence type="ECO:0000256" key="1">
    <source>
        <dbReference type="ARBA" id="ARBA00004245"/>
    </source>
</evidence>
<dbReference type="GO" id="GO:0005856">
    <property type="term" value="C:cytoskeleton"/>
    <property type="evidence" value="ECO:0007669"/>
    <property type="project" value="UniProtKB-SubCell"/>
</dbReference>
<dbReference type="OrthoDB" id="5527234at2759"/>
<dbReference type="Pfam" id="PF00168">
    <property type="entry name" value="C2"/>
    <property type="match status" value="1"/>
</dbReference>
<dbReference type="InterPro" id="IPR056290">
    <property type="entry name" value="CEPT76/DRC7_peptidase-like_dom"/>
</dbReference>
<dbReference type="eggNOG" id="ENOG502QZPK">
    <property type="taxonomic scope" value="Eukaryota"/>
</dbReference>
<dbReference type="GeneID" id="6994601"/>
<dbReference type="InterPro" id="IPR052299">
    <property type="entry name" value="CEP76"/>
</dbReference>
<dbReference type="EMBL" id="DS989726">
    <property type="protein sequence ID" value="EEA05042.1"/>
    <property type="molecule type" value="Genomic_DNA"/>
</dbReference>
<dbReference type="Gene3D" id="2.60.40.150">
    <property type="entry name" value="C2 domain"/>
    <property type="match status" value="1"/>
</dbReference>
<dbReference type="VEuPathDB" id="CryptoDB:CMU_041120"/>
<feature type="domain" description="C2" evidence="5">
    <location>
        <begin position="436"/>
        <end position="575"/>
    </location>
</feature>
<dbReference type="OMA" id="SWWFIAN"/>
<reference evidence="6" key="1">
    <citation type="submission" date="2008-06" db="EMBL/GenBank/DDBJ databases">
        <authorList>
            <person name="Lorenzi H."/>
            <person name="Inman J."/>
            <person name="Miller J."/>
            <person name="Schobel S."/>
            <person name="Amedeo P."/>
            <person name="Caler E.V."/>
            <person name="da Silva J."/>
        </authorList>
    </citation>
    <scope>NUCLEOTIDE SEQUENCE [LARGE SCALE GENOMIC DNA]</scope>
    <source>
        <strain evidence="6">RN66</strain>
    </source>
</reference>
<keyword evidence="4" id="KW-0812">Transmembrane</keyword>
<dbReference type="SMART" id="SM00239">
    <property type="entry name" value="C2"/>
    <property type="match status" value="1"/>
</dbReference>
<keyword evidence="4" id="KW-0472">Membrane</keyword>
<dbReference type="PANTHER" id="PTHR46436">
    <property type="entry name" value="CENTROSOMAL PROTEIN OF 76 KDA"/>
    <property type="match status" value="1"/>
</dbReference>
<keyword evidence="2" id="KW-0206">Cytoskeleton</keyword>
<dbReference type="Pfam" id="PF24652">
    <property type="entry name" value="CEP76_C"/>
    <property type="match status" value="1"/>
</dbReference>
<gene>
    <name evidence="6" type="ORF">CMU_041120</name>
</gene>
<dbReference type="RefSeq" id="XP_002139391.1">
    <property type="nucleotide sequence ID" value="XM_002139355.1"/>
</dbReference>
<proteinExistence type="predicted"/>
<dbReference type="InterPro" id="IPR056288">
    <property type="entry name" value="CEP76_C"/>
</dbReference>
<dbReference type="InterPro" id="IPR000008">
    <property type="entry name" value="C2_dom"/>
</dbReference>
<keyword evidence="4" id="KW-1133">Transmembrane helix</keyword>
<keyword evidence="2" id="KW-0963">Cytoplasm</keyword>
<dbReference type="InterPro" id="IPR038765">
    <property type="entry name" value="Papain-like_cys_pep_sf"/>
</dbReference>
<dbReference type="Proteomes" id="UP000001460">
    <property type="component" value="Unassembled WGS sequence"/>
</dbReference>
<dbReference type="SUPFAM" id="SSF54001">
    <property type="entry name" value="Cysteine proteinases"/>
    <property type="match status" value="1"/>
</dbReference>
<dbReference type="Pfam" id="PF24656">
    <property type="entry name" value="CEPT76_peptidase"/>
    <property type="match status" value="1"/>
</dbReference>
<name>B6AA01_CRYMR</name>
<accession>B6AA01</accession>
<dbReference type="PROSITE" id="PS50004">
    <property type="entry name" value="C2"/>
    <property type="match status" value="1"/>
</dbReference>
<dbReference type="PANTHER" id="PTHR46436:SF2">
    <property type="entry name" value="CHROMOSOME UNDETERMINED SCAFFOLD_119, WHOLE GENOME SHOTGUN SEQUENCE"/>
    <property type="match status" value="1"/>
</dbReference>
<evidence type="ECO:0000256" key="2">
    <source>
        <dbReference type="ARBA" id="ARBA00023212"/>
    </source>
</evidence>